<accession>A0ABS8ALE3</accession>
<evidence type="ECO:0000313" key="3">
    <source>
        <dbReference type="Proteomes" id="UP001165296"/>
    </source>
</evidence>
<protein>
    <recommendedName>
        <fullName evidence="1">DUF6970 domain-containing protein</fullName>
    </recommendedName>
</protein>
<dbReference type="Proteomes" id="UP001165296">
    <property type="component" value="Unassembled WGS sequence"/>
</dbReference>
<dbReference type="RefSeq" id="WP_226171855.1">
    <property type="nucleotide sequence ID" value="NZ_JAJADR010000001.1"/>
</dbReference>
<organism evidence="2 3">
    <name type="scientific">Hymenobacter lucidus</name>
    <dbReference type="NCBI Taxonomy" id="2880930"/>
    <lineage>
        <taxon>Bacteria</taxon>
        <taxon>Pseudomonadati</taxon>
        <taxon>Bacteroidota</taxon>
        <taxon>Cytophagia</taxon>
        <taxon>Cytophagales</taxon>
        <taxon>Hymenobacteraceae</taxon>
        <taxon>Hymenobacter</taxon>
    </lineage>
</organism>
<comment type="caution">
    <text evidence="2">The sequence shown here is derived from an EMBL/GenBank/DDBJ whole genome shotgun (WGS) entry which is preliminary data.</text>
</comment>
<evidence type="ECO:0000259" key="1">
    <source>
        <dbReference type="Pfam" id="PF22311"/>
    </source>
</evidence>
<sequence>MKTLLVLVGFWGCLGMVQCQKDSVSPDKQADCDLPLACSDTRAQPLIDELLRTPKANPAGEVWLYTWQGQPAYLVKSFRPDDFVKVYNLNNNQLRYVGAPSGGISGKGDGKCPSFTSEATGGCLLWRDPR</sequence>
<keyword evidence="3" id="KW-1185">Reference proteome</keyword>
<reference evidence="2" key="1">
    <citation type="submission" date="2021-10" db="EMBL/GenBank/DDBJ databases">
        <authorList>
            <person name="Dean J.D."/>
            <person name="Kim M.K."/>
            <person name="Newey C.N."/>
            <person name="Stoker T.S."/>
            <person name="Thompson D.W."/>
            <person name="Grose J.H."/>
        </authorList>
    </citation>
    <scope>NUCLEOTIDE SEQUENCE</scope>
    <source>
        <strain evidence="2">BT178</strain>
    </source>
</reference>
<name>A0ABS8ALE3_9BACT</name>
<dbReference type="InterPro" id="IPR054243">
    <property type="entry name" value="DUF6970"/>
</dbReference>
<dbReference type="Pfam" id="PF22311">
    <property type="entry name" value="DUF6970"/>
    <property type="match status" value="1"/>
</dbReference>
<gene>
    <name evidence="2" type="ORF">LGH74_03235</name>
</gene>
<feature type="domain" description="DUF6970" evidence="1">
    <location>
        <begin position="49"/>
        <end position="128"/>
    </location>
</feature>
<evidence type="ECO:0000313" key="2">
    <source>
        <dbReference type="EMBL" id="MCB2406979.1"/>
    </source>
</evidence>
<proteinExistence type="predicted"/>
<dbReference type="EMBL" id="JAJADR010000001">
    <property type="protein sequence ID" value="MCB2406979.1"/>
    <property type="molecule type" value="Genomic_DNA"/>
</dbReference>